<protein>
    <submittedName>
        <fullName evidence="2">AAA family ATPase</fullName>
    </submittedName>
</protein>
<organism evidence="2 3">
    <name type="scientific">Bradyrhizobium pachyrhizi</name>
    <dbReference type="NCBI Taxonomy" id="280333"/>
    <lineage>
        <taxon>Bacteria</taxon>
        <taxon>Pseudomonadati</taxon>
        <taxon>Pseudomonadota</taxon>
        <taxon>Alphaproteobacteria</taxon>
        <taxon>Hyphomicrobiales</taxon>
        <taxon>Nitrobacteraceae</taxon>
        <taxon>Bradyrhizobium</taxon>
    </lineage>
</organism>
<dbReference type="Gene3D" id="3.40.50.300">
    <property type="entry name" value="P-loop containing nucleotide triphosphate hydrolases"/>
    <property type="match status" value="1"/>
</dbReference>
<dbReference type="RefSeq" id="WP_157346951.1">
    <property type="nucleotide sequence ID" value="NZ_WQNF01000022.1"/>
</dbReference>
<gene>
    <name evidence="2" type="ORF">GPL21_26520</name>
</gene>
<proteinExistence type="predicted"/>
<dbReference type="SUPFAM" id="SSF52540">
    <property type="entry name" value="P-loop containing nucleoside triphosphate hydrolases"/>
    <property type="match status" value="1"/>
</dbReference>
<evidence type="ECO:0000313" key="2">
    <source>
        <dbReference type="EMBL" id="MVT68657.1"/>
    </source>
</evidence>
<reference evidence="2 3" key="1">
    <citation type="submission" date="2019-12" db="EMBL/GenBank/DDBJ databases">
        <title>Draft genome sequences Bradyrhizobium cajani AMBPC1010, Bradyrhizobium pachyrhizi AMBPC1040 and Bradyrhizobium yuanmingense ALSPC3051, three plant growth promoting strains isolated from nodules of Cajanus cajan L. in Dominican Republic.</title>
        <authorList>
            <person name="Flores-Felix J.D."/>
            <person name="Araujo J."/>
            <person name="Diaz-Alcantara C."/>
            <person name="Gonzalez-Andres F."/>
            <person name="Velazquez E."/>
        </authorList>
    </citation>
    <scope>NUCLEOTIDE SEQUENCE [LARGE SCALE GENOMIC DNA]</scope>
    <source>
        <strain evidence="2 3">1040</strain>
    </source>
</reference>
<name>A0A844SR83_9BRAD</name>
<evidence type="ECO:0000313" key="3">
    <source>
        <dbReference type="Proteomes" id="UP000436468"/>
    </source>
</evidence>
<dbReference type="AlphaFoldDB" id="A0A844SR83"/>
<sequence>MRIESLSISNFRGIRQLEMSALGHMIIIAGQNGSGKSCIFDAIRLIKSVYGGYQANEWQQWMGEFQIAVSNRSDDFKSIFNDPRFEMRIICEFKLADEERALLVKNASDFLKEMIWRLELPEAYSWGGSRMAMFAARFRDKEPMVASRAAELQPKLISELAAPTIRGEFFIPAGGIPHIQGSVALSCIFSTFRPHEIGVIDYHGAQRHYGERMSKA</sequence>
<evidence type="ECO:0000259" key="1">
    <source>
        <dbReference type="Pfam" id="PF13175"/>
    </source>
</evidence>
<dbReference type="GO" id="GO:0000731">
    <property type="term" value="P:DNA synthesis involved in DNA repair"/>
    <property type="evidence" value="ECO:0007669"/>
    <property type="project" value="TreeGrafter"/>
</dbReference>
<comment type="caution">
    <text evidence="2">The sequence shown here is derived from an EMBL/GenBank/DDBJ whole genome shotgun (WGS) entry which is preliminary data.</text>
</comment>
<dbReference type="PANTHER" id="PTHR32182">
    <property type="entry name" value="DNA REPLICATION AND REPAIR PROTEIN RECF"/>
    <property type="match status" value="1"/>
</dbReference>
<dbReference type="InterPro" id="IPR027417">
    <property type="entry name" value="P-loop_NTPase"/>
</dbReference>
<dbReference type="Proteomes" id="UP000436468">
    <property type="component" value="Unassembled WGS sequence"/>
</dbReference>
<keyword evidence="3" id="KW-1185">Reference proteome</keyword>
<dbReference type="EMBL" id="WQNF01000022">
    <property type="protein sequence ID" value="MVT68657.1"/>
    <property type="molecule type" value="Genomic_DNA"/>
</dbReference>
<dbReference type="Pfam" id="PF13175">
    <property type="entry name" value="AAA_15"/>
    <property type="match status" value="1"/>
</dbReference>
<feature type="domain" description="Endonuclease GajA/Old nuclease/RecF-like AAA" evidence="1">
    <location>
        <begin position="1"/>
        <end position="109"/>
    </location>
</feature>
<dbReference type="GO" id="GO:0006302">
    <property type="term" value="P:double-strand break repair"/>
    <property type="evidence" value="ECO:0007669"/>
    <property type="project" value="TreeGrafter"/>
</dbReference>
<accession>A0A844SR83</accession>
<dbReference type="InterPro" id="IPR041685">
    <property type="entry name" value="AAA_GajA/Old/RecF-like"/>
</dbReference>
<dbReference type="PANTHER" id="PTHR32182:SF22">
    <property type="entry name" value="ATP-DEPENDENT ENDONUCLEASE, OLD FAMILY-RELATED"/>
    <property type="match status" value="1"/>
</dbReference>